<protein>
    <recommendedName>
        <fullName evidence="4">Lipoprotein</fullName>
    </recommendedName>
</protein>
<evidence type="ECO:0008006" key="4">
    <source>
        <dbReference type="Google" id="ProtNLM"/>
    </source>
</evidence>
<evidence type="ECO:0000256" key="1">
    <source>
        <dbReference type="SAM" id="MobiDB-lite"/>
    </source>
</evidence>
<name>A6GFR7_9BACT</name>
<dbReference type="PROSITE" id="PS51257">
    <property type="entry name" value="PROKAR_LIPOPROTEIN"/>
    <property type="match status" value="1"/>
</dbReference>
<dbReference type="RefSeq" id="WP_006975557.1">
    <property type="nucleotide sequence ID" value="NZ_ABCS01000097.1"/>
</dbReference>
<dbReference type="Gene3D" id="2.130.10.10">
    <property type="entry name" value="YVTN repeat-like/Quinoprotein amine dehydrogenase"/>
    <property type="match status" value="1"/>
</dbReference>
<evidence type="ECO:0000313" key="2">
    <source>
        <dbReference type="EMBL" id="EDM75264.1"/>
    </source>
</evidence>
<dbReference type="InterPro" id="IPR015943">
    <property type="entry name" value="WD40/YVTN_repeat-like_dom_sf"/>
</dbReference>
<sequence>MRKQFLTLTCGALLGITACGDDGTGSDSVGDDEIGNTLGESAESESAEDQGEQGEQGEQDGSSSTTADTETSTDTESSSTDTESSSTDTETDSTSTETTDTESSSEESTETGDPCENLGELGPVEKLIWIANSGQGTVSKIDTETGTELGRYIVRADSAGSPSRTSVNRFGDVAVANRTGGIAKVYSSVEDCQDTNGTPGIQTSMGGTDILPWGEEECLAWFTEIPHEDNRPMAWTNGVFNEETCEWEGVDVWTAWSDWAAGTAVVALLDGDTGEIIQEVPIPDLPQPWPGWHGFYGAAVDADNNVWLSQLQGANPSPSWLVKVDRQTFEYTGYPVPEEGGYGMTVTSEGYVWICGRSTRRFDPATEQWTSVPLLGGGVHTGGCMGDGEGILYRGAYSQIYGIDTQTMETVKILDVAQPGDDFIWGVAVDFDGYVWGVPRNSSRAYKVDSDTNQIVTTVEGLVSAYTYSDMTGFALVNVDPA</sequence>
<reference evidence="2 3" key="1">
    <citation type="submission" date="2007-06" db="EMBL/GenBank/DDBJ databases">
        <authorList>
            <person name="Shimkets L."/>
            <person name="Ferriera S."/>
            <person name="Johnson J."/>
            <person name="Kravitz S."/>
            <person name="Beeson K."/>
            <person name="Sutton G."/>
            <person name="Rogers Y.-H."/>
            <person name="Friedman R."/>
            <person name="Frazier M."/>
            <person name="Venter J.C."/>
        </authorList>
    </citation>
    <scope>NUCLEOTIDE SEQUENCE [LARGE SCALE GENOMIC DNA]</scope>
    <source>
        <strain evidence="2 3">SIR-1</strain>
    </source>
</reference>
<dbReference type="EMBL" id="ABCS01000097">
    <property type="protein sequence ID" value="EDM75264.1"/>
    <property type="molecule type" value="Genomic_DNA"/>
</dbReference>
<dbReference type="InterPro" id="IPR011048">
    <property type="entry name" value="Haem_d1_sf"/>
</dbReference>
<feature type="region of interest" description="Disordered" evidence="1">
    <location>
        <begin position="16"/>
        <end position="119"/>
    </location>
</feature>
<feature type="compositionally biased region" description="Low complexity" evidence="1">
    <location>
        <begin position="59"/>
        <end position="98"/>
    </location>
</feature>
<dbReference type="AlphaFoldDB" id="A6GFR7"/>
<dbReference type="Proteomes" id="UP000005801">
    <property type="component" value="Unassembled WGS sequence"/>
</dbReference>
<evidence type="ECO:0000313" key="3">
    <source>
        <dbReference type="Proteomes" id="UP000005801"/>
    </source>
</evidence>
<feature type="compositionally biased region" description="Acidic residues" evidence="1">
    <location>
        <begin position="99"/>
        <end position="110"/>
    </location>
</feature>
<proteinExistence type="predicted"/>
<organism evidence="2 3">
    <name type="scientific">Plesiocystis pacifica SIR-1</name>
    <dbReference type="NCBI Taxonomy" id="391625"/>
    <lineage>
        <taxon>Bacteria</taxon>
        <taxon>Pseudomonadati</taxon>
        <taxon>Myxococcota</taxon>
        <taxon>Polyangia</taxon>
        <taxon>Nannocystales</taxon>
        <taxon>Nannocystaceae</taxon>
        <taxon>Plesiocystis</taxon>
    </lineage>
</organism>
<gene>
    <name evidence="2" type="ORF">PPSIR1_41199</name>
</gene>
<dbReference type="SUPFAM" id="SSF51004">
    <property type="entry name" value="C-terminal (heme d1) domain of cytochrome cd1-nitrite reductase"/>
    <property type="match status" value="1"/>
</dbReference>
<dbReference type="eggNOG" id="COG4257">
    <property type="taxonomic scope" value="Bacteria"/>
</dbReference>
<dbReference type="SUPFAM" id="SSF63825">
    <property type="entry name" value="YWTD domain"/>
    <property type="match status" value="1"/>
</dbReference>
<feature type="compositionally biased region" description="Acidic residues" evidence="1">
    <location>
        <begin position="42"/>
        <end position="58"/>
    </location>
</feature>
<dbReference type="STRING" id="391625.PPSIR1_41199"/>
<keyword evidence="3" id="KW-1185">Reference proteome</keyword>
<accession>A6GFR7</accession>
<comment type="caution">
    <text evidence="2">The sequence shown here is derived from an EMBL/GenBank/DDBJ whole genome shotgun (WGS) entry which is preliminary data.</text>
</comment>